<dbReference type="EMBL" id="JAXBLV010000180">
    <property type="protein sequence ID" value="MDY3560602.1"/>
    <property type="molecule type" value="Genomic_DNA"/>
</dbReference>
<name>A0ABU5EZ66_9BACT</name>
<keyword evidence="2" id="KW-0040">ANK repeat</keyword>
<keyword evidence="4" id="KW-1185">Reference proteome</keyword>
<keyword evidence="1" id="KW-0677">Repeat</keyword>
<evidence type="ECO:0000313" key="4">
    <source>
        <dbReference type="Proteomes" id="UP001272242"/>
    </source>
</evidence>
<dbReference type="Gene3D" id="1.25.40.20">
    <property type="entry name" value="Ankyrin repeat-containing domain"/>
    <property type="match status" value="1"/>
</dbReference>
<dbReference type="SUPFAM" id="SSF48403">
    <property type="entry name" value="Ankyrin repeat"/>
    <property type="match status" value="1"/>
</dbReference>
<dbReference type="PANTHER" id="PTHR24189">
    <property type="entry name" value="MYOTROPHIN"/>
    <property type="match status" value="1"/>
</dbReference>
<evidence type="ECO:0000313" key="3">
    <source>
        <dbReference type="EMBL" id="MDY3560602.1"/>
    </source>
</evidence>
<protein>
    <submittedName>
        <fullName evidence="3">Ankyrin repeat domain-containing protein</fullName>
    </submittedName>
</protein>
<organism evidence="3 4">
    <name type="scientific">Gemmata algarum</name>
    <dbReference type="NCBI Taxonomy" id="2975278"/>
    <lineage>
        <taxon>Bacteria</taxon>
        <taxon>Pseudomonadati</taxon>
        <taxon>Planctomycetota</taxon>
        <taxon>Planctomycetia</taxon>
        <taxon>Gemmatales</taxon>
        <taxon>Gemmataceae</taxon>
        <taxon>Gemmata</taxon>
    </lineage>
</organism>
<dbReference type="PANTHER" id="PTHR24189:SF50">
    <property type="entry name" value="ANKYRIN REPEAT AND SOCS BOX PROTEIN 2"/>
    <property type="match status" value="1"/>
</dbReference>
<dbReference type="RefSeq" id="WP_320687147.1">
    <property type="nucleotide sequence ID" value="NZ_JAXBLV010000180.1"/>
</dbReference>
<dbReference type="Proteomes" id="UP001272242">
    <property type="component" value="Unassembled WGS sequence"/>
</dbReference>
<evidence type="ECO:0000256" key="2">
    <source>
        <dbReference type="ARBA" id="ARBA00023043"/>
    </source>
</evidence>
<dbReference type="InterPro" id="IPR036770">
    <property type="entry name" value="Ankyrin_rpt-contain_sf"/>
</dbReference>
<evidence type="ECO:0000256" key="1">
    <source>
        <dbReference type="ARBA" id="ARBA00022737"/>
    </source>
</evidence>
<gene>
    <name evidence="3" type="ORF">R5W23_001847</name>
</gene>
<dbReference type="InterPro" id="IPR050745">
    <property type="entry name" value="Multifunctional_regulatory"/>
</dbReference>
<comment type="caution">
    <text evidence="3">The sequence shown here is derived from an EMBL/GenBank/DDBJ whole genome shotgun (WGS) entry which is preliminary data.</text>
</comment>
<reference evidence="4" key="1">
    <citation type="journal article" date="2023" name="Mar. Drugs">
        <title>Gemmata algarum, a Novel Planctomycete Isolated from an Algal Mat, Displays Antimicrobial Activity.</title>
        <authorList>
            <person name="Kumar G."/>
            <person name="Kallscheuer N."/>
            <person name="Kashif M."/>
            <person name="Ahamad S."/>
            <person name="Jagadeeshwari U."/>
            <person name="Pannikurungottu S."/>
            <person name="Haufschild T."/>
            <person name="Kabuu M."/>
            <person name="Sasikala C."/>
            <person name="Jogler C."/>
            <person name="Ramana C."/>
        </authorList>
    </citation>
    <scope>NUCLEOTIDE SEQUENCE [LARGE SCALE GENOMIC DNA]</scope>
    <source>
        <strain evidence="4">JC673</strain>
    </source>
</reference>
<dbReference type="Pfam" id="PF12796">
    <property type="entry name" value="Ank_2"/>
    <property type="match status" value="1"/>
</dbReference>
<dbReference type="InterPro" id="IPR002110">
    <property type="entry name" value="Ankyrin_rpt"/>
</dbReference>
<proteinExistence type="predicted"/>
<dbReference type="SMART" id="SM00248">
    <property type="entry name" value="ANK"/>
    <property type="match status" value="2"/>
</dbReference>
<accession>A0ABU5EZ66</accession>
<sequence>MTEAIWHDDRDAVVALIRSGVDPNAMDEPHRPPLFQALEHQRAEIARRLIAAGADVNRDVGQGWTPLVHAIDIESDAASQTGVPPEAASTELVELLLAFGAEPTARAFELAATYHNHEAWSLLEAAQAGRNRRRT</sequence>